<reference evidence="7" key="1">
    <citation type="submission" date="2015-02" db="EMBL/GenBank/DDBJ databases">
        <title>Genome sequencing for Strongylocentrotus purpuratus.</title>
        <authorList>
            <person name="Murali S."/>
            <person name="Liu Y."/>
            <person name="Vee V."/>
            <person name="English A."/>
            <person name="Wang M."/>
            <person name="Skinner E."/>
            <person name="Han Y."/>
            <person name="Muzny D.M."/>
            <person name="Worley K.C."/>
            <person name="Gibbs R.A."/>
        </authorList>
    </citation>
    <scope>NUCLEOTIDE SEQUENCE</scope>
</reference>
<evidence type="ECO:0000256" key="3">
    <source>
        <dbReference type="ARBA" id="ARBA00022707"/>
    </source>
</evidence>
<dbReference type="KEGG" id="spu:105445244"/>
<dbReference type="PANTHER" id="PTHR12895">
    <property type="entry name" value="DYMECLIN"/>
    <property type="match status" value="1"/>
</dbReference>
<feature type="transmembrane region" description="Helical" evidence="5">
    <location>
        <begin position="265"/>
        <end position="285"/>
    </location>
</feature>
<keyword evidence="5" id="KW-0812">Transmembrane</keyword>
<dbReference type="EnsemblMetazoa" id="XM_030972410">
    <property type="protein sequence ID" value="XP_030828270"/>
    <property type="gene ID" value="LOC105445244"/>
</dbReference>
<reference evidence="6" key="2">
    <citation type="submission" date="2021-01" db="UniProtKB">
        <authorList>
            <consortium name="EnsemblMetazoa"/>
        </authorList>
    </citation>
    <scope>IDENTIFICATION</scope>
</reference>
<dbReference type="GO" id="GO:0007030">
    <property type="term" value="P:Golgi organization"/>
    <property type="evidence" value="ECO:0000318"/>
    <property type="project" value="GO_Central"/>
</dbReference>
<dbReference type="PANTHER" id="PTHR12895:SF9">
    <property type="entry name" value="DYMECLIN"/>
    <property type="match status" value="1"/>
</dbReference>
<name>A0A7M7MZ17_STRPU</name>
<keyword evidence="5" id="KW-0472">Membrane</keyword>
<evidence type="ECO:0000313" key="7">
    <source>
        <dbReference type="Proteomes" id="UP000007110"/>
    </source>
</evidence>
<dbReference type="Pfam" id="PF09742">
    <property type="entry name" value="Dymeclin"/>
    <property type="match status" value="1"/>
</dbReference>
<keyword evidence="7" id="KW-1185">Reference proteome</keyword>
<comment type="similarity">
    <text evidence="1">Belongs to the dymeclin family.</text>
</comment>
<dbReference type="InterPro" id="IPR019142">
    <property type="entry name" value="Dymeclin"/>
</dbReference>
<dbReference type="RefSeq" id="XP_030828270.1">
    <property type="nucleotide sequence ID" value="XM_030972410.1"/>
</dbReference>
<evidence type="ECO:0000313" key="6">
    <source>
        <dbReference type="EnsemblMetazoa" id="XP_030828270"/>
    </source>
</evidence>
<keyword evidence="3" id="KW-0519">Myristate</keyword>
<organism evidence="6 7">
    <name type="scientific">Strongylocentrotus purpuratus</name>
    <name type="common">Purple sea urchin</name>
    <dbReference type="NCBI Taxonomy" id="7668"/>
    <lineage>
        <taxon>Eukaryota</taxon>
        <taxon>Metazoa</taxon>
        <taxon>Echinodermata</taxon>
        <taxon>Eleutherozoa</taxon>
        <taxon>Echinozoa</taxon>
        <taxon>Echinoidea</taxon>
        <taxon>Euechinoidea</taxon>
        <taxon>Echinacea</taxon>
        <taxon>Camarodonta</taxon>
        <taxon>Echinidea</taxon>
        <taxon>Strongylocentrotidae</taxon>
        <taxon>Strongylocentrotus</taxon>
    </lineage>
</organism>
<evidence type="ECO:0000256" key="4">
    <source>
        <dbReference type="ARBA" id="ARBA00023288"/>
    </source>
</evidence>
<evidence type="ECO:0000256" key="2">
    <source>
        <dbReference type="ARBA" id="ARBA00015736"/>
    </source>
</evidence>
<proteinExistence type="inferred from homology"/>
<dbReference type="OrthoDB" id="10253409at2759"/>
<dbReference type="AlphaFoldDB" id="A0A7M7MZ17"/>
<dbReference type="GO" id="GO:0005794">
    <property type="term" value="C:Golgi apparatus"/>
    <property type="evidence" value="ECO:0000318"/>
    <property type="project" value="GO_Central"/>
</dbReference>
<keyword evidence="5" id="KW-1133">Transmembrane helix</keyword>
<dbReference type="Proteomes" id="UP000007110">
    <property type="component" value="Unassembled WGS sequence"/>
</dbReference>
<keyword evidence="4" id="KW-0449">Lipoprotein</keyword>
<dbReference type="GeneID" id="105445244"/>
<protein>
    <recommendedName>
        <fullName evidence="2">Dymeclin</fullName>
    </recommendedName>
</protein>
<evidence type="ECO:0000256" key="5">
    <source>
        <dbReference type="SAM" id="Phobius"/>
    </source>
</evidence>
<accession>A0A7M7MZ17</accession>
<sequence>MGGTGSSLSELGENEFLRRFVGKESIDDTDPFWEQLLSFSFNIPHSSADARLIEESSQNLCKTLAHSNLHSGNLCALVRVFNKRAMQLKVSAQNEDFRRAVLEKEGHVFTWQTYNALFIIRRSMKYFLEMLSEGRILQQLSVLVRTKPSSTVLNVEDVMENGDADGDESLLERFIQTLIQLLIEVPVLNFTYVIHLETINTLLVLLSVQMYIPRISHKSLITEYIMHGKCSSDAHVLVKILLDQFIKREDCPAELLRDSPKPASFLYGISAAIAAGIWAVLTLGYGTRSKPDDREDRALLANQSLLLLQVLTNHYTHEKGIHNPYRKALCNFANSQDGGMPIGPSGSLPPFKLNSANLYEAFCNHLKDDQSTLLLYLLLHQNINFRNYVLSRTNIDTLVIPLLKILYNAQERNSHHIYMTLIILLILSEDDSFNKCVHELMVKQVTWYTDRTITEITLGGLIVLVVIRTIQYNMTRMRDKYLHTNCLAALANMSSQFHSLHPYVTQRIVSLFELLIKKHDKIVEQLRASSALEPNGDLTQDAEVEHDDLLSDLSVLEEVIRMVLEIINSCLINMLPHNPHLVYTLLYKQDLFTSFKSHPKFQDIIQNIDTVLTYFSVRLEETQEEHDSPSVHEVLGIIKQGMLQWPRDRLRKFPELKFRYVEEDQPEEFFIPYVWSLVYHSSNMYWDPDRVELFSLNAT</sequence>
<evidence type="ECO:0000256" key="1">
    <source>
        <dbReference type="ARBA" id="ARBA00010603"/>
    </source>
</evidence>
<dbReference type="InParanoid" id="A0A7M7MZ17"/>